<evidence type="ECO:0008006" key="3">
    <source>
        <dbReference type="Google" id="ProtNLM"/>
    </source>
</evidence>
<evidence type="ECO:0000313" key="1">
    <source>
        <dbReference type="EMBL" id="QDV23719.1"/>
    </source>
</evidence>
<name>A0A518G587_9BACT</name>
<dbReference type="Pfam" id="PF05936">
    <property type="entry name" value="T6SS_VasE"/>
    <property type="match status" value="1"/>
</dbReference>
<sequence>MQTQPVHWHEGMFLRPQHFQVSTRYSQAISDRGDKWDQYYNWGLRSLEFDRDALSNYRLVVRSLEARYRDGTQVAIPDDLVLPAFDIKSALSQSGSVIVYLALPLLQSNRSNVGNTAAENLARFVIDTQNLHDENTGVNPQPIKIRRLNVKLLTSDHDSSGYELLPLAKLKRADRAEALPELDETFIPPLLACDAWHPLRASVLEPVYDRIGKKLEFLSGQIVSRNITFDSQGQGDRLLFEQLRAMNEIYAPLSVRLFAQGLHPLDAYLALSELVGKLAIFSGERRIAPLPQYDHDDLAGCFWRAKQQIDACLDIVVEPEYSERSLIGAGMRMQVAMEPAWLEMGKKIFVGVHTSLTPDECERLLTRGLDMKIGSSTRVDEIFRTGSAGLKFSYCHHQQRALPRQPGLLYFEIDRASQEQEWTAVKKSLTLALRLNENLIAGNIQGERTLTIRVGGETTSLKFTVYVVPEE</sequence>
<proteinExistence type="predicted"/>
<dbReference type="KEGG" id="ahel:Q31a_20240"/>
<gene>
    <name evidence="1" type="ORF">Q31a_20240</name>
</gene>
<dbReference type="Proteomes" id="UP000318017">
    <property type="component" value="Chromosome"/>
</dbReference>
<dbReference type="RefSeq" id="WP_145076846.1">
    <property type="nucleotide sequence ID" value="NZ_CP036298.1"/>
</dbReference>
<accession>A0A518G587</accession>
<dbReference type="EMBL" id="CP036298">
    <property type="protein sequence ID" value="QDV23719.1"/>
    <property type="molecule type" value="Genomic_DNA"/>
</dbReference>
<dbReference type="NCBIfam" id="TIGR03353">
    <property type="entry name" value="VI_chp_4"/>
    <property type="match status" value="1"/>
</dbReference>
<keyword evidence="2" id="KW-1185">Reference proteome</keyword>
<evidence type="ECO:0000313" key="2">
    <source>
        <dbReference type="Proteomes" id="UP000318017"/>
    </source>
</evidence>
<dbReference type="InterPro" id="IPR010263">
    <property type="entry name" value="T6SS_TssK"/>
</dbReference>
<reference evidence="1 2" key="1">
    <citation type="submission" date="2019-02" db="EMBL/GenBank/DDBJ databases">
        <title>Deep-cultivation of Planctomycetes and their phenomic and genomic characterization uncovers novel biology.</title>
        <authorList>
            <person name="Wiegand S."/>
            <person name="Jogler M."/>
            <person name="Boedeker C."/>
            <person name="Pinto D."/>
            <person name="Vollmers J."/>
            <person name="Rivas-Marin E."/>
            <person name="Kohn T."/>
            <person name="Peeters S.H."/>
            <person name="Heuer A."/>
            <person name="Rast P."/>
            <person name="Oberbeckmann S."/>
            <person name="Bunk B."/>
            <person name="Jeske O."/>
            <person name="Meyerdierks A."/>
            <person name="Storesund J.E."/>
            <person name="Kallscheuer N."/>
            <person name="Luecker S."/>
            <person name="Lage O.M."/>
            <person name="Pohl T."/>
            <person name="Merkel B.J."/>
            <person name="Hornburger P."/>
            <person name="Mueller R.-W."/>
            <person name="Bruemmer F."/>
            <person name="Labrenz M."/>
            <person name="Spormann A.M."/>
            <person name="Op den Camp H."/>
            <person name="Overmann J."/>
            <person name="Amann R."/>
            <person name="Jetten M.S.M."/>
            <person name="Mascher T."/>
            <person name="Medema M.H."/>
            <person name="Devos D.P."/>
            <person name="Kaster A.-K."/>
            <person name="Ovreas L."/>
            <person name="Rohde M."/>
            <person name="Galperin M.Y."/>
            <person name="Jogler C."/>
        </authorList>
    </citation>
    <scope>NUCLEOTIDE SEQUENCE [LARGE SCALE GENOMIC DNA]</scope>
    <source>
        <strain evidence="1 2">Q31a</strain>
    </source>
</reference>
<dbReference type="PANTHER" id="PTHR35566:SF1">
    <property type="entry name" value="TYPE VI SECRETION SYSTEM BASEPLATE COMPONENT TSSK1"/>
    <property type="match status" value="1"/>
</dbReference>
<organism evidence="1 2">
    <name type="scientific">Aureliella helgolandensis</name>
    <dbReference type="NCBI Taxonomy" id="2527968"/>
    <lineage>
        <taxon>Bacteria</taxon>
        <taxon>Pseudomonadati</taxon>
        <taxon>Planctomycetota</taxon>
        <taxon>Planctomycetia</taxon>
        <taxon>Pirellulales</taxon>
        <taxon>Pirellulaceae</taxon>
        <taxon>Aureliella</taxon>
    </lineage>
</organism>
<dbReference type="AlphaFoldDB" id="A0A518G587"/>
<dbReference type="OrthoDB" id="9775333at2"/>
<protein>
    <recommendedName>
        <fullName evidence="3">Type VI secretion protein</fullName>
    </recommendedName>
</protein>
<dbReference type="PANTHER" id="PTHR35566">
    <property type="entry name" value="BLR3599 PROTEIN"/>
    <property type="match status" value="1"/>
</dbReference>